<dbReference type="Gene3D" id="2.130.10.10">
    <property type="entry name" value="YVTN repeat-like/Quinoprotein amine dehydrogenase"/>
    <property type="match status" value="2"/>
</dbReference>
<feature type="repeat" description="WD" evidence="3">
    <location>
        <begin position="934"/>
        <end position="951"/>
    </location>
</feature>
<evidence type="ECO:0000256" key="4">
    <source>
        <dbReference type="SAM" id="Coils"/>
    </source>
</evidence>
<keyword evidence="7" id="KW-1185">Reference proteome</keyword>
<dbReference type="SMART" id="SM00667">
    <property type="entry name" value="LisH"/>
    <property type="match status" value="1"/>
</dbReference>
<evidence type="ECO:0000256" key="5">
    <source>
        <dbReference type="SAM" id="MobiDB-lite"/>
    </source>
</evidence>
<gene>
    <name evidence="6" type="ORF">LY90DRAFT_672119</name>
</gene>
<organism evidence="6 7">
    <name type="scientific">Neocallimastix californiae</name>
    <dbReference type="NCBI Taxonomy" id="1754190"/>
    <lineage>
        <taxon>Eukaryota</taxon>
        <taxon>Fungi</taxon>
        <taxon>Fungi incertae sedis</taxon>
        <taxon>Chytridiomycota</taxon>
        <taxon>Chytridiomycota incertae sedis</taxon>
        <taxon>Neocallimastigomycetes</taxon>
        <taxon>Neocallimastigales</taxon>
        <taxon>Neocallimastigaceae</taxon>
        <taxon>Neocallimastix</taxon>
    </lineage>
</organism>
<evidence type="ECO:0000313" key="7">
    <source>
        <dbReference type="Proteomes" id="UP000193920"/>
    </source>
</evidence>
<protein>
    <submittedName>
        <fullName evidence="6">WD40 repeat-like protein</fullName>
    </submittedName>
</protein>
<reference evidence="6 7" key="1">
    <citation type="submission" date="2016-08" db="EMBL/GenBank/DDBJ databases">
        <title>A Parts List for Fungal Cellulosomes Revealed by Comparative Genomics.</title>
        <authorList>
            <consortium name="DOE Joint Genome Institute"/>
            <person name="Haitjema C.H."/>
            <person name="Gilmore S.P."/>
            <person name="Henske J.K."/>
            <person name="Solomon K.V."/>
            <person name="De Groot R."/>
            <person name="Kuo A."/>
            <person name="Mondo S.J."/>
            <person name="Salamov A.A."/>
            <person name="Labutti K."/>
            <person name="Zhao Z."/>
            <person name="Chiniquy J."/>
            <person name="Barry K."/>
            <person name="Brewer H.M."/>
            <person name="Purvine S.O."/>
            <person name="Wright A.T."/>
            <person name="Boxma B."/>
            <person name="Van Alen T."/>
            <person name="Hackstein J.H."/>
            <person name="Baker S.E."/>
            <person name="Grigoriev I.V."/>
            <person name="O'Malley M.A."/>
        </authorList>
    </citation>
    <scope>NUCLEOTIDE SEQUENCE [LARGE SCALE GENOMIC DNA]</scope>
    <source>
        <strain evidence="6 7">G1</strain>
    </source>
</reference>
<feature type="region of interest" description="Disordered" evidence="5">
    <location>
        <begin position="246"/>
        <end position="308"/>
    </location>
</feature>
<dbReference type="PANTHER" id="PTHR44376">
    <property type="entry name" value="TRANSCRIPTIONAL REGULATOR OF FILAMENTOUS GROWTH FLO8"/>
    <property type="match status" value="1"/>
</dbReference>
<evidence type="ECO:0000313" key="6">
    <source>
        <dbReference type="EMBL" id="ORY40852.1"/>
    </source>
</evidence>
<dbReference type="InterPro" id="IPR036322">
    <property type="entry name" value="WD40_repeat_dom_sf"/>
</dbReference>
<accession>A0A1Y2C1D4</accession>
<dbReference type="AlphaFoldDB" id="A0A1Y2C1D4"/>
<dbReference type="SMART" id="SM00320">
    <property type="entry name" value="WD40"/>
    <property type="match status" value="4"/>
</dbReference>
<dbReference type="InterPro" id="IPR015943">
    <property type="entry name" value="WD40/YVTN_repeat-like_dom_sf"/>
</dbReference>
<evidence type="ECO:0000256" key="3">
    <source>
        <dbReference type="PROSITE-ProRule" id="PRU00221"/>
    </source>
</evidence>
<dbReference type="PROSITE" id="PS50294">
    <property type="entry name" value="WD_REPEATS_REGION"/>
    <property type="match status" value="1"/>
</dbReference>
<proteinExistence type="predicted"/>
<evidence type="ECO:0000256" key="1">
    <source>
        <dbReference type="ARBA" id="ARBA00022574"/>
    </source>
</evidence>
<feature type="coiled-coil region" evidence="4">
    <location>
        <begin position="587"/>
        <end position="614"/>
    </location>
</feature>
<sequence>MSNSYQNTINAGASANLSLKEKQLDNQKKENLKLLQQRYNNSMNIPSSTKQLYLLQQLQQQQLQQRQLQQQQIQQQMIYNKIQNKRKIDREKMLDTYIYDYCIKRDYKQTAELLKQEAKISAEDIQQINSEGFLYEWWTVFWEIYSAKENNEEDTTPEALTYINIQNLKAKQNELLLRQMNSINSQKAVNSNTLTTQLLNPQLKQLQQLQLQQLQKGQTNTIQTSTLPQQSQQNLAVQQLQQLQSKQAQAQAQSHSNSSSSIINSNQNHSSTLNNSNSALPLSANANTTSGTATTKNPQISTSSSPQFNINGTLTGLINNSTYSTQNLTNTSQTSLMKTGNVVQPQQPTQSPLLSTNPSPQLAQGILRGSNTNNLQNIGRSNASATLNLYAAAIRGNASNLSLQDKNQLLSNSQLMKIVHNKVLNQMKQQQKTGLTSTITTTVTNATNIVAQSSNLGITSHINTSSINNASILKKGILSPTDTSQDMSPPPSKRLRANGVQYSPVLTKNIIQSPVLTTQQQQNISINTSPVMNSNNLLNDISASQLIGKNWSVTNNQLMNQQLQNSNNLLLRRQLQQQQLGIPKTDAQELLLKQKALQAQAQGLKNTKAQLQYNLKLQQQSQSTKLSMATTNSVLTSTNTSNFQSLKAANIKLPQNTLTSEPQMNMTTILSAVQTDSTDLKQDTKSQEDNKTIPSTTSQEDDPIKATNEQLQLSLLQKQANKNIDKLLQNTLVDHTVNDTDVFNKSMELLLNYQTPMIPLDENINKTEFNKIDNNNTIFDSLRVLTNGNETGVDEDPENIFSLPVESVFYGTGSNPIELSSEKQNELTKKSNFNQNFNPNQLQILTPLGSLQGHKQKVSVCSFNSIGNTLASGSNDNKAIIWDISNINVKPNPLWILEGHKKTVNVVSFCNLTGVVGNAITQSTAESILDNIPSLLVTGSIDKTVRIWKLNGLKKNGVVNIKESYEILSVFEEHKWGVTAADFCPIGVCNSQNVDGFGEPNKKVNVYCGSLDAEGELKIWNVVNKKIIKSVKLNKSSKFDYLTNPLKFRPINNDSKLIPDSTIVSIVAAYATSLIVVDFLLPYNNLNEDSTEDYTIRTRQTDHKKYISTLEWTIDGHNLVTASEDIIYVWNIDANNEFQIIYSISSSENEKICSCIILPDPYRQLPNTVITTNNMKTLRIAYSAYGNIYIWESDKTSKAIYSQYTQAIGKVSTYIKAHAGIICSLSSCLRPKSIINNMTEGPINEIILASSSNSKDNNLKLWSLNL</sequence>
<dbReference type="EMBL" id="MCOG01000126">
    <property type="protein sequence ID" value="ORY40852.1"/>
    <property type="molecule type" value="Genomic_DNA"/>
</dbReference>
<dbReference type="PRINTS" id="PR00320">
    <property type="entry name" value="GPROTEINBRPT"/>
</dbReference>
<comment type="caution">
    <text evidence="6">The sequence shown here is derived from an EMBL/GenBank/DDBJ whole genome shotgun (WGS) entry which is preliminary data.</text>
</comment>
<dbReference type="InterPro" id="IPR006594">
    <property type="entry name" value="LisH"/>
</dbReference>
<dbReference type="InterPro" id="IPR020472">
    <property type="entry name" value="WD40_PAC1"/>
</dbReference>
<feature type="compositionally biased region" description="Polar residues" evidence="5">
    <location>
        <begin position="296"/>
        <end position="308"/>
    </location>
</feature>
<evidence type="ECO:0000256" key="2">
    <source>
        <dbReference type="ARBA" id="ARBA00022737"/>
    </source>
</evidence>
<dbReference type="Proteomes" id="UP000193920">
    <property type="component" value="Unassembled WGS sequence"/>
</dbReference>
<feature type="coiled-coil region" evidence="4">
    <location>
        <begin position="10"/>
        <end position="37"/>
    </location>
</feature>
<feature type="compositionally biased region" description="Low complexity" evidence="5">
    <location>
        <begin position="246"/>
        <end position="295"/>
    </location>
</feature>
<dbReference type="GO" id="GO:0003714">
    <property type="term" value="F:transcription corepressor activity"/>
    <property type="evidence" value="ECO:0007669"/>
    <property type="project" value="InterPro"/>
</dbReference>
<dbReference type="PROSITE" id="PS00678">
    <property type="entry name" value="WD_REPEATS_1"/>
    <property type="match status" value="1"/>
</dbReference>
<dbReference type="OrthoDB" id="5600002at2759"/>
<keyword evidence="2" id="KW-0677">Repeat</keyword>
<dbReference type="InterPro" id="IPR019775">
    <property type="entry name" value="WD40_repeat_CS"/>
</dbReference>
<dbReference type="InterPro" id="IPR044716">
    <property type="entry name" value="LEUNIG-like"/>
</dbReference>
<dbReference type="InterPro" id="IPR001680">
    <property type="entry name" value="WD40_rpt"/>
</dbReference>
<dbReference type="SUPFAM" id="SSF50978">
    <property type="entry name" value="WD40 repeat-like"/>
    <property type="match status" value="1"/>
</dbReference>
<dbReference type="Pfam" id="PF00400">
    <property type="entry name" value="WD40"/>
    <property type="match status" value="3"/>
</dbReference>
<feature type="compositionally biased region" description="Basic and acidic residues" evidence="5">
    <location>
        <begin position="678"/>
        <end position="691"/>
    </location>
</feature>
<feature type="repeat" description="WD" evidence="3">
    <location>
        <begin position="851"/>
        <end position="886"/>
    </location>
</feature>
<name>A0A1Y2C1D4_9FUNG</name>
<keyword evidence="1 3" id="KW-0853">WD repeat</keyword>
<dbReference type="Pfam" id="PF08513">
    <property type="entry name" value="LisH"/>
    <property type="match status" value="1"/>
</dbReference>
<dbReference type="STRING" id="1754190.A0A1Y2C1D4"/>
<feature type="region of interest" description="Disordered" evidence="5">
    <location>
        <begin position="675"/>
        <end position="704"/>
    </location>
</feature>
<dbReference type="PROSITE" id="PS50082">
    <property type="entry name" value="WD_REPEATS_2"/>
    <property type="match status" value="2"/>
</dbReference>
<dbReference type="PROSITE" id="PS50896">
    <property type="entry name" value="LISH"/>
    <property type="match status" value="1"/>
</dbReference>
<dbReference type="PANTHER" id="PTHR44376:SF5">
    <property type="entry name" value="TRANSCRIPTIONAL COREPRESSOR LEUNIG ISOFORM X1"/>
    <property type="match status" value="1"/>
</dbReference>
<keyword evidence="4" id="KW-0175">Coiled coil</keyword>